<accession>A0AAW2K543</accession>
<sequence length="160" mass="18414">MSPQQGTTMRRRKILLPVRGTSFLGRRKDCLGLGGVGLRARRGLPVVSDSRTFINWWRSLVFLLNLTEPGVFHFAPRRGVSFLPDPSSPKRWKGDFFFILSPRPWNVPHRWIYDSPPAVPFSLADRFSNLCAFLDKLNEKPYDCKELTEERLLSHFGLSP</sequence>
<proteinExistence type="predicted"/>
<reference evidence="1" key="1">
    <citation type="submission" date="2020-06" db="EMBL/GenBank/DDBJ databases">
        <authorList>
            <person name="Li T."/>
            <person name="Hu X."/>
            <person name="Zhang T."/>
            <person name="Song X."/>
            <person name="Zhang H."/>
            <person name="Dai N."/>
            <person name="Sheng W."/>
            <person name="Hou X."/>
            <person name="Wei L."/>
        </authorList>
    </citation>
    <scope>NUCLEOTIDE SEQUENCE</scope>
    <source>
        <strain evidence="1">G02</strain>
        <tissue evidence="1">Leaf</tissue>
    </source>
</reference>
<dbReference type="AlphaFoldDB" id="A0AAW2K543"/>
<gene>
    <name evidence="1" type="ORF">Sradi_6427100</name>
</gene>
<organism evidence="1">
    <name type="scientific">Sesamum radiatum</name>
    <name type="common">Black benniseed</name>
    <dbReference type="NCBI Taxonomy" id="300843"/>
    <lineage>
        <taxon>Eukaryota</taxon>
        <taxon>Viridiplantae</taxon>
        <taxon>Streptophyta</taxon>
        <taxon>Embryophyta</taxon>
        <taxon>Tracheophyta</taxon>
        <taxon>Spermatophyta</taxon>
        <taxon>Magnoliopsida</taxon>
        <taxon>eudicotyledons</taxon>
        <taxon>Gunneridae</taxon>
        <taxon>Pentapetalae</taxon>
        <taxon>asterids</taxon>
        <taxon>lamiids</taxon>
        <taxon>Lamiales</taxon>
        <taxon>Pedaliaceae</taxon>
        <taxon>Sesamum</taxon>
    </lineage>
</organism>
<comment type="caution">
    <text evidence="1">The sequence shown here is derived from an EMBL/GenBank/DDBJ whole genome shotgun (WGS) entry which is preliminary data.</text>
</comment>
<name>A0AAW2K543_SESRA</name>
<reference evidence="1" key="2">
    <citation type="journal article" date="2024" name="Plant">
        <title>Genomic evolution and insights into agronomic trait innovations of Sesamum species.</title>
        <authorList>
            <person name="Miao H."/>
            <person name="Wang L."/>
            <person name="Qu L."/>
            <person name="Liu H."/>
            <person name="Sun Y."/>
            <person name="Le M."/>
            <person name="Wang Q."/>
            <person name="Wei S."/>
            <person name="Zheng Y."/>
            <person name="Lin W."/>
            <person name="Duan Y."/>
            <person name="Cao H."/>
            <person name="Xiong S."/>
            <person name="Wang X."/>
            <person name="Wei L."/>
            <person name="Li C."/>
            <person name="Ma Q."/>
            <person name="Ju M."/>
            <person name="Zhao R."/>
            <person name="Li G."/>
            <person name="Mu C."/>
            <person name="Tian Q."/>
            <person name="Mei H."/>
            <person name="Zhang T."/>
            <person name="Gao T."/>
            <person name="Zhang H."/>
        </authorList>
    </citation>
    <scope>NUCLEOTIDE SEQUENCE</scope>
    <source>
        <strain evidence="1">G02</strain>
    </source>
</reference>
<evidence type="ECO:0000313" key="1">
    <source>
        <dbReference type="EMBL" id="KAL0301503.1"/>
    </source>
</evidence>
<protein>
    <submittedName>
        <fullName evidence="1">Uncharacterized protein</fullName>
    </submittedName>
</protein>
<dbReference type="EMBL" id="JACGWJ010000030">
    <property type="protein sequence ID" value="KAL0301503.1"/>
    <property type="molecule type" value="Genomic_DNA"/>
</dbReference>